<organism evidence="1 2">
    <name type="scientific">Candidatus Spechtbacteria bacterium RIFCSPLOWO2_01_FULL_43_12</name>
    <dbReference type="NCBI Taxonomy" id="1802162"/>
    <lineage>
        <taxon>Bacteria</taxon>
        <taxon>Candidatus Spechtiibacteriota</taxon>
    </lineage>
</organism>
<evidence type="ECO:0000313" key="2">
    <source>
        <dbReference type="Proteomes" id="UP000178835"/>
    </source>
</evidence>
<dbReference type="EMBL" id="MHOH01000012">
    <property type="protein sequence ID" value="OGZ60797.1"/>
    <property type="molecule type" value="Genomic_DNA"/>
</dbReference>
<name>A0A1G2HE83_9BACT</name>
<comment type="caution">
    <text evidence="1">The sequence shown here is derived from an EMBL/GenBank/DDBJ whole genome shotgun (WGS) entry which is preliminary data.</text>
</comment>
<sequence length="201" mass="22634">MTEEQILLSDHFELRNEQSGPRFSELQEKIETEKHSGWGSRFAKLFSGRKKFLVATVLMFSFTAGVVSTESLPANLNDIKSVLYSGAGITILEEAEFQQEYALNPELGETITVKAEAGDGVTHLARRAVEKYLETGEIELSAEQKVYAEDYLRKIEGSYSLSVGQEVSFATENIEQAVENARNLEEWQLQNLTQYTQNVQI</sequence>
<dbReference type="Proteomes" id="UP000178835">
    <property type="component" value="Unassembled WGS sequence"/>
</dbReference>
<reference evidence="1 2" key="1">
    <citation type="journal article" date="2016" name="Nat. Commun.">
        <title>Thousands of microbial genomes shed light on interconnected biogeochemical processes in an aquifer system.</title>
        <authorList>
            <person name="Anantharaman K."/>
            <person name="Brown C.T."/>
            <person name="Hug L.A."/>
            <person name="Sharon I."/>
            <person name="Castelle C.J."/>
            <person name="Probst A.J."/>
            <person name="Thomas B.C."/>
            <person name="Singh A."/>
            <person name="Wilkins M.J."/>
            <person name="Karaoz U."/>
            <person name="Brodie E.L."/>
            <person name="Williams K.H."/>
            <person name="Hubbard S.S."/>
            <person name="Banfield J.F."/>
        </authorList>
    </citation>
    <scope>NUCLEOTIDE SEQUENCE [LARGE SCALE GENOMIC DNA]</scope>
</reference>
<evidence type="ECO:0000313" key="1">
    <source>
        <dbReference type="EMBL" id="OGZ60797.1"/>
    </source>
</evidence>
<dbReference type="AlphaFoldDB" id="A0A1G2HE83"/>
<proteinExistence type="predicted"/>
<accession>A0A1G2HE83</accession>
<protein>
    <submittedName>
        <fullName evidence="1">Uncharacterized protein</fullName>
    </submittedName>
</protein>
<gene>
    <name evidence="1" type="ORF">A2919_01265</name>
</gene>